<organism evidence="2 3">
    <name type="scientific">Burkholderia anthinoferrum</name>
    <dbReference type="NCBI Taxonomy" id="3090833"/>
    <lineage>
        <taxon>Bacteria</taxon>
        <taxon>Pseudomonadati</taxon>
        <taxon>Pseudomonadota</taxon>
        <taxon>Betaproteobacteria</taxon>
        <taxon>Burkholderiales</taxon>
        <taxon>Burkholderiaceae</taxon>
        <taxon>Burkholderia</taxon>
    </lineage>
</organism>
<keyword evidence="1" id="KW-0175">Coiled coil</keyword>
<proteinExistence type="predicted"/>
<evidence type="ECO:0000313" key="3">
    <source>
        <dbReference type="Proteomes" id="UP001304467"/>
    </source>
</evidence>
<accession>A0ABU5WN87</accession>
<dbReference type="RefSeq" id="WP_143328719.1">
    <property type="nucleotide sequence ID" value="NZ_JAWRKY010000009.1"/>
</dbReference>
<feature type="coiled-coil region" evidence="1">
    <location>
        <begin position="296"/>
        <end position="354"/>
    </location>
</feature>
<protein>
    <submittedName>
        <fullName evidence="2">Uncharacterized protein</fullName>
    </submittedName>
</protein>
<dbReference type="Proteomes" id="UP001304467">
    <property type="component" value="Unassembled WGS sequence"/>
</dbReference>
<name>A0ABU5WN87_9BURK</name>
<gene>
    <name evidence="2" type="ORF">SB593_15920</name>
</gene>
<keyword evidence="3" id="KW-1185">Reference proteome</keyword>
<reference evidence="2 3" key="1">
    <citation type="journal article" date="2023" name="Front. Microbiol.">
        <title>Genomic analyses of Burkholderia respiratory isolates indicates two evolutionarily distinct B. anthina clades.</title>
        <authorList>
            <person name="Pham A."/>
            <person name="Volmer J.G."/>
            <person name="Chambers D.C."/>
            <person name="Smith D.J."/>
            <person name="Reid D.W."/>
            <person name="Burr L."/>
            <person name="Wells T.J."/>
        </authorList>
    </citation>
    <scope>NUCLEOTIDE SEQUENCE [LARGE SCALE GENOMIC DNA]</scope>
    <source>
        <strain evidence="2 3">BCCIQ07A</strain>
    </source>
</reference>
<sequence>MQHISAYLLEARSLPINEAEKLKNDVTGVIFQWLSDKGVSDPTCNEGTFNSLTENGQGKFARERTVADGGDLEEIRLDEFSKAGQIFSTTLTVARSSSDVSVHVTLSVTNTVSLIAPVYIDPRCPAVVRQLLALDVGWSMNGNRIPIGKFTPLVGEDGARTLLDQLRSSKRRMPIVVVSKNDGEILWSKFDEALAYDLAGLAHVVTIDDEASWMLTDEVGKENSCYLGAVRLYWPVTTSSSATAQFFGRVWTASALLSNDHDGKGALRFRSTLRHKVMSVAALTVVPPAEIRQIKSEAARSRLTELEKRASANSEELEIAKMYLDDNEQLKADLAQAKNDIAILSNRAEAAEYALEQIKGPDLDAQPAAMAHVPPEPKGGEIRYYKKAHSKPAYDVLVEVKDCGHTSWQSASKAEKAKKGVEKLVGRSNWKSIQHCGACTGGGMWKVRW</sequence>
<evidence type="ECO:0000313" key="2">
    <source>
        <dbReference type="EMBL" id="MEB2580441.1"/>
    </source>
</evidence>
<comment type="caution">
    <text evidence="2">The sequence shown here is derived from an EMBL/GenBank/DDBJ whole genome shotgun (WGS) entry which is preliminary data.</text>
</comment>
<dbReference type="EMBL" id="JAWRLE010000023">
    <property type="protein sequence ID" value="MEB2580441.1"/>
    <property type="molecule type" value="Genomic_DNA"/>
</dbReference>
<evidence type="ECO:0000256" key="1">
    <source>
        <dbReference type="SAM" id="Coils"/>
    </source>
</evidence>